<sequence length="65" mass="7008">MATDLRSTAVGPVRDRIGARADRLVAVSTLARRVRSLFAPKSILSMRGRLTASGGQARSRVALWT</sequence>
<comment type="caution">
    <text evidence="1">The sequence shown here is derived from an EMBL/GenBank/DDBJ whole genome shotgun (WGS) entry which is preliminary data.</text>
</comment>
<gene>
    <name evidence="1" type="ORF">FEAC_23460</name>
</gene>
<dbReference type="AlphaFoldDB" id="A0A0D8FUM2"/>
<evidence type="ECO:0000313" key="1">
    <source>
        <dbReference type="EMBL" id="KJE75952.1"/>
    </source>
</evidence>
<dbReference type="STRING" id="1121877.FEAC_23460"/>
<accession>A0A0D8FUM2</accession>
<proteinExistence type="predicted"/>
<dbReference type="Proteomes" id="UP000032336">
    <property type="component" value="Unassembled WGS sequence"/>
</dbReference>
<reference evidence="1 2" key="1">
    <citation type="submission" date="2015-01" db="EMBL/GenBank/DDBJ databases">
        <title>Draft genome of the acidophilic iron oxidizer Ferrimicrobium acidiphilum strain T23.</title>
        <authorList>
            <person name="Poehlein A."/>
            <person name="Eisen S."/>
            <person name="Schloemann M."/>
            <person name="Johnson B.D."/>
            <person name="Daniel R."/>
            <person name="Muehling M."/>
        </authorList>
    </citation>
    <scope>NUCLEOTIDE SEQUENCE [LARGE SCALE GENOMIC DNA]</scope>
    <source>
        <strain evidence="1 2">T23</strain>
    </source>
</reference>
<organism evidence="1 2">
    <name type="scientific">Ferrimicrobium acidiphilum DSM 19497</name>
    <dbReference type="NCBI Taxonomy" id="1121877"/>
    <lineage>
        <taxon>Bacteria</taxon>
        <taxon>Bacillati</taxon>
        <taxon>Actinomycetota</taxon>
        <taxon>Acidimicrobiia</taxon>
        <taxon>Acidimicrobiales</taxon>
        <taxon>Acidimicrobiaceae</taxon>
        <taxon>Ferrimicrobium</taxon>
    </lineage>
</organism>
<protein>
    <submittedName>
        <fullName evidence="1">Uncharacterized protein</fullName>
    </submittedName>
</protein>
<dbReference type="EMBL" id="JXUW01000025">
    <property type="protein sequence ID" value="KJE75952.1"/>
    <property type="molecule type" value="Genomic_DNA"/>
</dbReference>
<evidence type="ECO:0000313" key="2">
    <source>
        <dbReference type="Proteomes" id="UP000032336"/>
    </source>
</evidence>
<keyword evidence="2" id="KW-1185">Reference proteome</keyword>
<name>A0A0D8FUM2_9ACTN</name>